<organism evidence="4">
    <name type="scientific">Cladocopium goreaui</name>
    <dbReference type="NCBI Taxonomy" id="2562237"/>
    <lineage>
        <taxon>Eukaryota</taxon>
        <taxon>Sar</taxon>
        <taxon>Alveolata</taxon>
        <taxon>Dinophyceae</taxon>
        <taxon>Suessiales</taxon>
        <taxon>Symbiodiniaceae</taxon>
        <taxon>Cladocopium</taxon>
    </lineage>
</organism>
<evidence type="ECO:0000313" key="5">
    <source>
        <dbReference type="EMBL" id="CAL4787103.1"/>
    </source>
</evidence>
<feature type="region of interest" description="Disordered" evidence="2">
    <location>
        <begin position="727"/>
        <end position="769"/>
    </location>
</feature>
<feature type="compositionally biased region" description="Pro residues" evidence="2">
    <location>
        <begin position="455"/>
        <end position="465"/>
    </location>
</feature>
<feature type="region of interest" description="Disordered" evidence="2">
    <location>
        <begin position="554"/>
        <end position="584"/>
    </location>
</feature>
<feature type="compositionally biased region" description="Basic and acidic residues" evidence="2">
    <location>
        <begin position="742"/>
        <end position="751"/>
    </location>
</feature>
<evidence type="ECO:0000256" key="2">
    <source>
        <dbReference type="SAM" id="MobiDB-lite"/>
    </source>
</evidence>
<feature type="region of interest" description="Disordered" evidence="2">
    <location>
        <begin position="1675"/>
        <end position="1736"/>
    </location>
</feature>
<feature type="region of interest" description="Disordered" evidence="2">
    <location>
        <begin position="452"/>
        <end position="481"/>
    </location>
</feature>
<feature type="region of interest" description="Disordered" evidence="2">
    <location>
        <begin position="494"/>
        <end position="532"/>
    </location>
</feature>
<evidence type="ECO:0000256" key="3">
    <source>
        <dbReference type="SAM" id="Phobius"/>
    </source>
</evidence>
<protein>
    <submittedName>
        <fullName evidence="4">Uncharacterized protein</fullName>
    </submittedName>
</protein>
<feature type="compositionally biased region" description="Acidic residues" evidence="2">
    <location>
        <begin position="519"/>
        <end position="531"/>
    </location>
</feature>
<dbReference type="EMBL" id="CAMXCT030002679">
    <property type="protein sequence ID" value="CAL4787103.1"/>
    <property type="molecule type" value="Genomic_DNA"/>
</dbReference>
<reference evidence="5 6" key="2">
    <citation type="submission" date="2024-05" db="EMBL/GenBank/DDBJ databases">
        <authorList>
            <person name="Chen Y."/>
            <person name="Shah S."/>
            <person name="Dougan E. K."/>
            <person name="Thang M."/>
            <person name="Chan C."/>
        </authorList>
    </citation>
    <scope>NUCLEOTIDE SEQUENCE [LARGE SCALE GENOMIC DNA]</scope>
</reference>
<gene>
    <name evidence="4" type="ORF">C1SCF055_LOCUS25963</name>
</gene>
<accession>A0A9P1D0R0</accession>
<reference evidence="4" key="1">
    <citation type="submission" date="2022-10" db="EMBL/GenBank/DDBJ databases">
        <authorList>
            <person name="Chen Y."/>
            <person name="Dougan E. K."/>
            <person name="Chan C."/>
            <person name="Rhodes N."/>
            <person name="Thang M."/>
        </authorList>
    </citation>
    <scope>NUCLEOTIDE SEQUENCE</scope>
</reference>
<keyword evidence="3" id="KW-0812">Transmembrane</keyword>
<feature type="transmembrane region" description="Helical" evidence="3">
    <location>
        <begin position="57"/>
        <end position="79"/>
    </location>
</feature>
<name>A0A9P1D0R0_9DINO</name>
<keyword evidence="3" id="KW-1133">Transmembrane helix</keyword>
<sequence>MDRTLTVGAASGSLSAIGFRLISELLRSEPTLVIPDCPLCPSCPDLPELPSLEQVNFYSVVLGVLIGISIGPVLDLLYLARQSWRFIPACMSRATASDARVDQLAEDLASLSLEVQRLRQRVAELEGQLPGNSARSSSDFSLVEPPSVAPETSRAAGYCVGSEREQIARDIGLWLRRALDGRPRGPSGRDRIQLSSRFYVVCRDIHGAVHDPPLLFSSWRLAKESCFRQGEPGDAIFVGLPSKTEIEIALPMSRGASDFEGAEGEPETLGLRNNFVLSGDSVNSDYKVGVLNISDPPGSFSCIAVCLCDNKVLVAVPDGAWARLKRDRALPQSALKKAVRVEVQPCSPGDRATPAGPASLPIWLGLLSPPLEEAVDYAEDVEPAEVDFPARDDGTQLLPLATALVAVSRDHFAFMTAESEVPKPASGVLEGRMDKMEESINQLIALVSDLRKPAPAAPAAPPGLPHPQKSAAPDQRARQALAAGVDPAALGELRGMLGLPEPPVSRRPLEPKGAVNVESSEEEAEEADLAEDGSAGVLGKAVVSLTKIVKDIHKEKKKAKDRGLESILDQAEGSGSHRDAGGASRSKAAALRSLQQLLVSDPALIYQAIEKNLQADWELSGSTPGMNVSQISVRGWIEHRSRIQNYPSSVRPAWILGGVWDCLRNGRAEEARARAALGAPPPYSSFNGHTAPEASELQHSRLLDPRWVELFLAKLKDLAEYQEKRSKLITKQKSPEQPGPKADPKPKEKGGGKGKTKGKKENPEEKTGQGAAEIVQYVMYPELMSLTLPAEGSTANTLWPMPLPYPALFEGPAADPAQLPFPIRALHKALNLMVAALSWLHMGRPRVAPAAMALFRPLSSQQRGVVRRLERLASEVHHAKVVKPPDMGRNAAKVEGLDELLRGLHEAAAFLPQGPYQPALRKACPFDGPLQAGHALGDPGEELGRVSCPKPVSAKPVNASRLSFPEDRPEFEPATLFPEPQRAVFEDPVSLARAPREGDEPPPQVRLQASHHEALALFEFLDRHHRLHLAPASQIRKDRTCGAFALLKDAEKDRLIIDARAANELEETHRTFCQTLGAVSALLQIELPEGKNLLLSGTDLRDYYYCFKVSKQRARRNAFRFPLTRAQAAAFRCFAEVDNGEQHWYPCLNTMAMGDNNAVELGQGAHVLLGLRAGIFSPEELLTIHSRAPRGPLACGIIIDDILFAEQVDNHAVPSGAMTEGELRLLRMCEEYLREGLTAHPRKTFRREGQAEIWGASVDGIAGTVRAAPKRLIPLMELTIKTIRGRVATVGLLEVLAGAWVSILQCRKRMMCLLDEVYQAQHGRSSDTLVRLSGPLVDELWMVVILGPLAVTDLRAKTVPQVFLSDASEEFKAAVQCEISEVFARELHRHALARGTWNKLLTPWKVWCKMHGHLFAEDELPDGIPMVSHPVWVALAQCLQFKLLRRKEVRTRRHINILELESVLEVEESLARRCTDVRYLLGSDSQVTLAALLKGRSSSPRLNRALQKSLAMLLGSGLYGSYGYVPSLSNVGDDPTRHAAIRAPARSVPSWLASALLGDFSEMDSWLAELGYSPTVVAGLGFLTGEDECEVALAEHVAELRRVQKPDRMKKFFEAQQKTAPKESEALEDRLTPSFCTEEFGRVASSSHFGSSPCSNSDTVDLAVAPLPDALCTARKASSADSEKKLIRGQQEPCEGHSKTGNKRPQDLNETAPTSGEERPTAVGSGDERVAPPAGVGGLGVGIDTCSCELPGRGHRSKAMTENLRSPLLSNAAQAALPGRGHRSKAMTENLRSPLLSNAAQAALQELPYQMFLLPGGRRARCAADVAGLCRRGVLDLYSGAAGVAKQLAKRFNIWVVTVDFEHGSEQDLLDLKLQERLCQLLALEVFLGLGAAPECCSFSRAVTPAVRSSAEPWGLLAST</sequence>
<feature type="region of interest" description="Disordered" evidence="2">
    <location>
        <begin position="129"/>
        <end position="155"/>
    </location>
</feature>
<evidence type="ECO:0000313" key="4">
    <source>
        <dbReference type="EMBL" id="CAI3999791.1"/>
    </source>
</evidence>
<evidence type="ECO:0000313" key="6">
    <source>
        <dbReference type="Proteomes" id="UP001152797"/>
    </source>
</evidence>
<dbReference type="EMBL" id="CAMXCT010002679">
    <property type="protein sequence ID" value="CAI3999791.1"/>
    <property type="molecule type" value="Genomic_DNA"/>
</dbReference>
<evidence type="ECO:0000256" key="1">
    <source>
        <dbReference type="SAM" id="Coils"/>
    </source>
</evidence>
<feature type="compositionally biased region" description="Polar residues" evidence="2">
    <location>
        <begin position="130"/>
        <end position="140"/>
    </location>
</feature>
<keyword evidence="6" id="KW-1185">Reference proteome</keyword>
<keyword evidence="1" id="KW-0175">Coiled coil</keyword>
<dbReference type="Proteomes" id="UP001152797">
    <property type="component" value="Unassembled WGS sequence"/>
</dbReference>
<feature type="coiled-coil region" evidence="1">
    <location>
        <begin position="101"/>
        <end position="128"/>
    </location>
</feature>
<comment type="caution">
    <text evidence="4">The sequence shown here is derived from an EMBL/GenBank/DDBJ whole genome shotgun (WGS) entry which is preliminary data.</text>
</comment>
<keyword evidence="3" id="KW-0472">Membrane</keyword>
<proteinExistence type="predicted"/>
<feature type="compositionally biased region" description="Basic and acidic residues" evidence="2">
    <location>
        <begin position="1716"/>
        <end position="1730"/>
    </location>
</feature>
<dbReference type="EMBL" id="CAMXCT020002679">
    <property type="protein sequence ID" value="CAL1153166.1"/>
    <property type="molecule type" value="Genomic_DNA"/>
</dbReference>